<accession>A0A5N6VD22</accession>
<proteinExistence type="predicted"/>
<name>A0A5N6VD22_ASPTM</name>
<gene>
    <name evidence="1" type="ORF">BDV40DRAFT_294540</name>
</gene>
<dbReference type="AlphaFoldDB" id="A0A5N6VD22"/>
<keyword evidence="2" id="KW-1185">Reference proteome</keyword>
<evidence type="ECO:0000313" key="2">
    <source>
        <dbReference type="Proteomes" id="UP000326950"/>
    </source>
</evidence>
<dbReference type="OrthoDB" id="4479292at2759"/>
<organism evidence="1 2">
    <name type="scientific">Aspergillus tamarii</name>
    <dbReference type="NCBI Taxonomy" id="41984"/>
    <lineage>
        <taxon>Eukaryota</taxon>
        <taxon>Fungi</taxon>
        <taxon>Dikarya</taxon>
        <taxon>Ascomycota</taxon>
        <taxon>Pezizomycotina</taxon>
        <taxon>Eurotiomycetes</taxon>
        <taxon>Eurotiomycetidae</taxon>
        <taxon>Eurotiales</taxon>
        <taxon>Aspergillaceae</taxon>
        <taxon>Aspergillus</taxon>
        <taxon>Aspergillus subgen. Circumdati</taxon>
    </lineage>
</organism>
<sequence>MKEHFNTLVSDDVRIVARFATDDHGTHDGSGFLAAELGIFNKTVSDIFGPSTYGFNATEARAAVNAQWKGHGRIEGHLTKDQISQVCTTISLSTASGIWQVIHVLESKMCVEAGTGHPLESCKSVMGFHRMGGPMLTSAEVNQYCAPFLSFFVKCNGAGAEAIHKKINGVEMTAFNSQKDYNCDNVEPDGTECNEETIG</sequence>
<dbReference type="EMBL" id="ML738585">
    <property type="protein sequence ID" value="KAE8168590.1"/>
    <property type="molecule type" value="Genomic_DNA"/>
</dbReference>
<evidence type="ECO:0000313" key="1">
    <source>
        <dbReference type="EMBL" id="KAE8168590.1"/>
    </source>
</evidence>
<dbReference type="Proteomes" id="UP000326950">
    <property type="component" value="Unassembled WGS sequence"/>
</dbReference>
<reference evidence="1 2" key="1">
    <citation type="submission" date="2019-04" db="EMBL/GenBank/DDBJ databases">
        <title>Friends and foes A comparative genomics study of 23 Aspergillus species from section Flavi.</title>
        <authorList>
            <consortium name="DOE Joint Genome Institute"/>
            <person name="Kjaerbolling I."/>
            <person name="Vesth T."/>
            <person name="Frisvad J.C."/>
            <person name="Nybo J.L."/>
            <person name="Theobald S."/>
            <person name="Kildgaard S."/>
            <person name="Isbrandt T."/>
            <person name="Kuo A."/>
            <person name="Sato A."/>
            <person name="Lyhne E.K."/>
            <person name="Kogle M.E."/>
            <person name="Wiebenga A."/>
            <person name="Kun R.S."/>
            <person name="Lubbers R.J."/>
            <person name="Makela M.R."/>
            <person name="Barry K."/>
            <person name="Chovatia M."/>
            <person name="Clum A."/>
            <person name="Daum C."/>
            <person name="Haridas S."/>
            <person name="He G."/>
            <person name="LaButti K."/>
            <person name="Lipzen A."/>
            <person name="Mondo S."/>
            <person name="Riley R."/>
            <person name="Salamov A."/>
            <person name="Simmons B.A."/>
            <person name="Magnuson J.K."/>
            <person name="Henrissat B."/>
            <person name="Mortensen U.H."/>
            <person name="Larsen T.O."/>
            <person name="Devries R.P."/>
            <person name="Grigoriev I.V."/>
            <person name="Machida M."/>
            <person name="Baker S.E."/>
            <person name="Andersen M.R."/>
        </authorList>
    </citation>
    <scope>NUCLEOTIDE SEQUENCE [LARGE SCALE GENOMIC DNA]</scope>
    <source>
        <strain evidence="1 2">CBS 117626</strain>
    </source>
</reference>
<protein>
    <submittedName>
        <fullName evidence="1">Uncharacterized protein</fullName>
    </submittedName>
</protein>